<name>A0A2C6KEM5_9APIC</name>
<proteinExistence type="predicted"/>
<evidence type="ECO:0000313" key="2">
    <source>
        <dbReference type="Proteomes" id="UP000221165"/>
    </source>
</evidence>
<comment type="caution">
    <text evidence="1">The sequence shown here is derived from an EMBL/GenBank/DDBJ whole genome shotgun (WGS) entry which is preliminary data.</text>
</comment>
<organism evidence="1 2">
    <name type="scientific">Cystoisospora suis</name>
    <dbReference type="NCBI Taxonomy" id="483139"/>
    <lineage>
        <taxon>Eukaryota</taxon>
        <taxon>Sar</taxon>
        <taxon>Alveolata</taxon>
        <taxon>Apicomplexa</taxon>
        <taxon>Conoidasida</taxon>
        <taxon>Coccidia</taxon>
        <taxon>Eucoccidiorida</taxon>
        <taxon>Eimeriorina</taxon>
        <taxon>Sarcocystidae</taxon>
        <taxon>Cystoisospora</taxon>
    </lineage>
</organism>
<dbReference type="AlphaFoldDB" id="A0A2C6KEM5"/>
<evidence type="ECO:0000313" key="1">
    <source>
        <dbReference type="EMBL" id="PHJ18950.1"/>
    </source>
</evidence>
<dbReference type="EMBL" id="MIGC01003747">
    <property type="protein sequence ID" value="PHJ18950.1"/>
    <property type="molecule type" value="Genomic_DNA"/>
</dbReference>
<sequence>VPCFFYLIIVGRGDGSAFSVLLLACFRDFFECVVTVEQHARLEVVSRIYASRTWVKAFGALSQRG</sequence>
<gene>
    <name evidence="1" type="ORF">CSUI_007211</name>
</gene>
<keyword evidence="2" id="KW-1185">Reference proteome</keyword>
<dbReference type="VEuPathDB" id="ToxoDB:CSUI_007211"/>
<dbReference type="GeneID" id="94430572"/>
<reference evidence="1 2" key="1">
    <citation type="journal article" date="2017" name="Int. J. Parasitol.">
        <title>The genome of the protozoan parasite Cystoisospora suis and a reverse vaccinology approach to identify vaccine candidates.</title>
        <authorList>
            <person name="Palmieri N."/>
            <person name="Shrestha A."/>
            <person name="Ruttkowski B."/>
            <person name="Beck T."/>
            <person name="Vogl C."/>
            <person name="Tomley F."/>
            <person name="Blake D.P."/>
            <person name="Joachim A."/>
        </authorList>
    </citation>
    <scope>NUCLEOTIDE SEQUENCE [LARGE SCALE GENOMIC DNA]</scope>
    <source>
        <strain evidence="1 2">Wien I</strain>
    </source>
</reference>
<dbReference type="Proteomes" id="UP000221165">
    <property type="component" value="Unassembled WGS sequence"/>
</dbReference>
<feature type="non-terminal residue" evidence="1">
    <location>
        <position position="1"/>
    </location>
</feature>
<dbReference type="RefSeq" id="XP_067920652.1">
    <property type="nucleotide sequence ID" value="XM_068067361.1"/>
</dbReference>
<protein>
    <submittedName>
        <fullName evidence="1">Uncharacterized protein</fullName>
    </submittedName>
</protein>
<accession>A0A2C6KEM5</accession>